<dbReference type="Proteomes" id="UP000595237">
    <property type="component" value="Chromosome"/>
</dbReference>
<accession>A0ABX7CZ54</accession>
<sequence length="55" mass="5246">MLMALGGGGKSSAQAYGSHGVATAHSTANANGFSPNPLRLGDGILVNGTSSSISG</sequence>
<organism evidence="1 2">
    <name type="scientific">Serratia liquefaciens</name>
    <dbReference type="NCBI Taxonomy" id="614"/>
    <lineage>
        <taxon>Bacteria</taxon>
        <taxon>Pseudomonadati</taxon>
        <taxon>Pseudomonadota</taxon>
        <taxon>Gammaproteobacteria</taxon>
        <taxon>Enterobacterales</taxon>
        <taxon>Yersiniaceae</taxon>
        <taxon>Serratia</taxon>
    </lineage>
</organism>
<gene>
    <name evidence="1" type="ORF">I6I38_13380</name>
</gene>
<dbReference type="GeneID" id="54778019"/>
<evidence type="ECO:0000313" key="1">
    <source>
        <dbReference type="EMBL" id="QQU53336.1"/>
    </source>
</evidence>
<keyword evidence="2" id="KW-1185">Reference proteome</keyword>
<evidence type="ECO:0000313" key="2">
    <source>
        <dbReference type="Proteomes" id="UP000595237"/>
    </source>
</evidence>
<dbReference type="EMBL" id="CP068148">
    <property type="protein sequence ID" value="QQU53336.1"/>
    <property type="molecule type" value="Genomic_DNA"/>
</dbReference>
<reference evidence="1 2" key="1">
    <citation type="submission" date="2021-01" db="EMBL/GenBank/DDBJ databases">
        <title>FDA dAtabase for Regulatory Grade micrObial Sequences (FDA-ARGOS): Supporting development and validation of Infectious Disease Dx tests.</title>
        <authorList>
            <person name="Blissenbach B."/>
            <person name="Krut O."/>
            <person name="Tallon L."/>
            <person name="Sadzewicz L."/>
            <person name="Zhao X."/>
            <person name="Boylan J."/>
            <person name="Ott S."/>
            <person name="Bowen H."/>
            <person name="Vavikolanu K."/>
            <person name="Mehta A."/>
            <person name="Aluvathingal J."/>
            <person name="Nadendla S."/>
            <person name="Yan Y."/>
            <person name="Sichtig H."/>
        </authorList>
    </citation>
    <scope>NUCLEOTIDE SEQUENCE [LARGE SCALE GENOMIC DNA]</scope>
    <source>
        <strain evidence="1 2">FDAARGOS_1081</strain>
    </source>
</reference>
<dbReference type="RefSeq" id="WP_020826541.1">
    <property type="nucleotide sequence ID" value="NZ_CADDTP010000008.1"/>
</dbReference>
<protein>
    <submittedName>
        <fullName evidence="1">Uncharacterized protein</fullName>
    </submittedName>
</protein>
<proteinExistence type="predicted"/>
<name>A0ABX7CZ54_SERLI</name>